<protein>
    <submittedName>
        <fullName evidence="2">Uncharacterized protein</fullName>
    </submittedName>
</protein>
<dbReference type="AlphaFoldDB" id="A0A0P4W2Q9"/>
<proteinExistence type="predicted"/>
<keyword evidence="1" id="KW-0812">Transmembrane</keyword>
<feature type="transmembrane region" description="Helical" evidence="1">
    <location>
        <begin position="36"/>
        <end position="57"/>
    </location>
</feature>
<dbReference type="GO" id="GO:0016020">
    <property type="term" value="C:membrane"/>
    <property type="evidence" value="ECO:0007669"/>
    <property type="project" value="InterPro"/>
</dbReference>
<organism evidence="2">
    <name type="scientific">Scylla olivacea</name>
    <name type="common">Orange mud crab</name>
    <name type="synonym">Cancer olivacea</name>
    <dbReference type="NCBI Taxonomy" id="85551"/>
    <lineage>
        <taxon>Eukaryota</taxon>
        <taxon>Metazoa</taxon>
        <taxon>Ecdysozoa</taxon>
        <taxon>Arthropoda</taxon>
        <taxon>Crustacea</taxon>
        <taxon>Multicrustacea</taxon>
        <taxon>Malacostraca</taxon>
        <taxon>Eumalacostraca</taxon>
        <taxon>Eucarida</taxon>
        <taxon>Decapoda</taxon>
        <taxon>Pleocyemata</taxon>
        <taxon>Brachyura</taxon>
        <taxon>Eubrachyura</taxon>
        <taxon>Portunoidea</taxon>
        <taxon>Portunidae</taxon>
        <taxon>Portuninae</taxon>
        <taxon>Scylla</taxon>
    </lineage>
</organism>
<reference evidence="2" key="1">
    <citation type="submission" date="2015-09" db="EMBL/GenBank/DDBJ databases">
        <title>Scylla olivacea transcriptome.</title>
        <authorList>
            <person name="Ikhwanuddin M."/>
        </authorList>
    </citation>
    <scope>NUCLEOTIDE SEQUENCE</scope>
</reference>
<feature type="transmembrane region" description="Helical" evidence="1">
    <location>
        <begin position="116"/>
        <end position="137"/>
    </location>
</feature>
<sequence>MTSVDPWASRPRRVWPGEVEARGVAALAGSRGVAVVSGWALLVVTAVVARGPAWLVLHGRGRLLPHYLASAAALLATCCSAALLTRSVRTVLVHAGVRHPCDRSRVEGAVYLTNTMHLVCLTAAVAALAWTPATLALRRGLRDVYAFHLGQYAHSEGSRLLLDGLHRAMHCCGLLRSRALETLPWSCCDTSRALCRPSRRGGLHPADAFTAACDSKMVRRLHVVHALLDAAAVVAAALALLHRLLLLHFFSSVRTVRPKPGRVRRRRYPLLGLVLP</sequence>
<evidence type="ECO:0000313" key="2">
    <source>
        <dbReference type="EMBL" id="JAI57349.1"/>
    </source>
</evidence>
<feature type="transmembrane region" description="Helical" evidence="1">
    <location>
        <begin position="226"/>
        <end position="250"/>
    </location>
</feature>
<keyword evidence="1" id="KW-1133">Transmembrane helix</keyword>
<dbReference type="EMBL" id="GDRN01107917">
    <property type="protein sequence ID" value="JAI57349.1"/>
    <property type="molecule type" value="Transcribed_RNA"/>
</dbReference>
<accession>A0A0P4W2Q9</accession>
<name>A0A0P4W2Q9_SCYOL</name>
<dbReference type="InterPro" id="IPR008952">
    <property type="entry name" value="Tetraspanin_EC2_sf"/>
</dbReference>
<evidence type="ECO:0000256" key="1">
    <source>
        <dbReference type="SAM" id="Phobius"/>
    </source>
</evidence>
<keyword evidence="1" id="KW-0472">Membrane</keyword>
<dbReference type="SUPFAM" id="SSF48652">
    <property type="entry name" value="Tetraspanin"/>
    <property type="match status" value="1"/>
</dbReference>
<feature type="transmembrane region" description="Helical" evidence="1">
    <location>
        <begin position="64"/>
        <end position="84"/>
    </location>
</feature>